<dbReference type="GO" id="GO:0008610">
    <property type="term" value="P:lipid biosynthetic process"/>
    <property type="evidence" value="ECO:0007669"/>
    <property type="project" value="UniProtKB-ARBA"/>
</dbReference>
<accession>A0A846WPH0</accession>
<keyword evidence="2" id="KW-0012">Acyltransferase</keyword>
<dbReference type="OMA" id="DFMTTGW"/>
<reference evidence="2 3" key="1">
    <citation type="submission" date="2020-04" db="EMBL/GenBank/DDBJ databases">
        <title>MicrobeNet Type strains.</title>
        <authorList>
            <person name="Nicholson A.C."/>
        </authorList>
    </citation>
    <scope>NUCLEOTIDE SEQUENCE [LARGE SCALE GENOMIC DNA]</scope>
    <source>
        <strain evidence="2 3">ATCC BAA-14</strain>
    </source>
</reference>
<dbReference type="Gene3D" id="3.30.559.30">
    <property type="entry name" value="Nonribosomal peptide synthetase, condensation domain"/>
    <property type="match status" value="1"/>
</dbReference>
<dbReference type="SUPFAM" id="SSF52777">
    <property type="entry name" value="CoA-dependent acyltransferases"/>
    <property type="match status" value="2"/>
</dbReference>
<dbReference type="AlphaFoldDB" id="A0A846WPH0"/>
<name>A0A846WPH0_9ACTN</name>
<dbReference type="Pfam" id="PF00668">
    <property type="entry name" value="Condensation"/>
    <property type="match status" value="1"/>
</dbReference>
<dbReference type="GeneID" id="90159057"/>
<keyword evidence="2" id="KW-0808">Transferase</keyword>
<evidence type="ECO:0000313" key="3">
    <source>
        <dbReference type="Proteomes" id="UP000563898"/>
    </source>
</evidence>
<evidence type="ECO:0000259" key="1">
    <source>
        <dbReference type="Pfam" id="PF00668"/>
    </source>
</evidence>
<feature type="domain" description="Condensation" evidence="1">
    <location>
        <begin position="68"/>
        <end position="350"/>
    </location>
</feature>
<sequence length="473" mass="51681">MVSFGLIDEWEPRIGRLTSWTMSQTAVTAAAGAPIHPVPPSHQQEAYLRAAQRNQSAGFRFSRLCLQAFDFHSPLDADALTRTIDAFLRRHDTFRCWFSEEPDGSIARHVVDPAIISMTPTTHGDMDSASAIREHIQNETPGPFSWDCFTFGAIEWEGGFTLYGAIDHLDTDGISQALTCTELITLYMNEAFGLDTGLPEVGSYIEYCDHERTVSAALTRQAPQVCRWVELLQANGGVLPGFPLPLGGESEDHTRSALLTMSVFSEDDAQRFEDVCRAHDSNMTAGLMAVAALASYEFSGCTEYLGMTPKSTRAPGPALNSVGWFTSLIPVPITVGADATFTSIVGPAAESYAAGKELTDVSLHRVLELVEPDDGIDVAPGWSVPMVSYVDVRKLPGVDVFDAINGCLYGNRGSSEEVFMWINRFRDQTSMTLLFPDTDEAHAALPRYTDALRTIMATIARSGDYRPTVLALT</sequence>
<dbReference type="GO" id="GO:0016746">
    <property type="term" value="F:acyltransferase activity"/>
    <property type="evidence" value="ECO:0007669"/>
    <property type="project" value="UniProtKB-KW"/>
</dbReference>
<dbReference type="Proteomes" id="UP000563898">
    <property type="component" value="Unassembled WGS sequence"/>
</dbReference>
<dbReference type="Gene3D" id="3.30.559.10">
    <property type="entry name" value="Chloramphenicol acetyltransferase-like domain"/>
    <property type="match status" value="1"/>
</dbReference>
<dbReference type="InterPro" id="IPR001242">
    <property type="entry name" value="Condensation_dom"/>
</dbReference>
<protein>
    <submittedName>
        <fullName evidence="2">Acyltransferase</fullName>
    </submittedName>
</protein>
<dbReference type="EMBL" id="JAAXPC010000007">
    <property type="protein sequence ID" value="NKY02653.1"/>
    <property type="molecule type" value="Genomic_DNA"/>
</dbReference>
<dbReference type="RefSeq" id="WP_006371321.1">
    <property type="nucleotide sequence ID" value="NZ_CP073075.1"/>
</dbReference>
<comment type="caution">
    <text evidence="2">The sequence shown here is derived from an EMBL/GenBank/DDBJ whole genome shotgun (WGS) entry which is preliminary data.</text>
</comment>
<evidence type="ECO:0000313" key="2">
    <source>
        <dbReference type="EMBL" id="NKY02653.1"/>
    </source>
</evidence>
<gene>
    <name evidence="2" type="ORF">HGA05_13830</name>
</gene>
<dbReference type="InterPro" id="IPR023213">
    <property type="entry name" value="CAT-like_dom_sf"/>
</dbReference>
<proteinExistence type="predicted"/>
<organism evidence="2 3">
    <name type="scientific">Gordonia polyisoprenivorans</name>
    <dbReference type="NCBI Taxonomy" id="84595"/>
    <lineage>
        <taxon>Bacteria</taxon>
        <taxon>Bacillati</taxon>
        <taxon>Actinomycetota</taxon>
        <taxon>Actinomycetes</taxon>
        <taxon>Mycobacteriales</taxon>
        <taxon>Gordoniaceae</taxon>
        <taxon>Gordonia</taxon>
    </lineage>
</organism>